<dbReference type="Proteomes" id="UP000053144">
    <property type="component" value="Chromosome 3"/>
</dbReference>
<dbReference type="InterPro" id="IPR024931">
    <property type="entry name" value="Importin_alpha"/>
</dbReference>
<evidence type="ECO:0000256" key="2">
    <source>
        <dbReference type="ARBA" id="ARBA00022448"/>
    </source>
</evidence>
<evidence type="ECO:0000313" key="10">
    <source>
        <dbReference type="Proteomes" id="UP000053144"/>
    </source>
</evidence>
<name>A0A0L9U9M1_PHAAN</name>
<dbReference type="PROSITE" id="PS51214">
    <property type="entry name" value="IBB"/>
    <property type="match status" value="1"/>
</dbReference>
<dbReference type="GO" id="GO:0005737">
    <property type="term" value="C:cytoplasm"/>
    <property type="evidence" value="ECO:0007669"/>
    <property type="project" value="InterPro"/>
</dbReference>
<sequence>MSLRPSSSSGSPSKTRRKMYKGGIDAEDSRRRREKDLVAIRKIKRQTTLLKKRQEPEEHTFDKLLDAVPEIVKRICDEYPHKQLEATAHLRTILTLGEPAPPVDELVKHGILPRFLELLSRDDAPYLQVEVLWVISDFVFASSQHKSAVVEVGVVPLLVNLFSSSHDDIREEAIWILGNIVGDSPDFRDLVLSHGALMPLLCQLQPHSSLHIVRAVTWSLSVLLRGMPPVDFEQVKIALPALQRLIHATDEDVLADTCWTLAYISEGRMDIVQAIIELGVCPKLVQLLQYPSDGVILPALEALGNIAAGGEAHTQFLIDNQLLPCLRQLLAREYTKTIFKEASWTIAVITSVTSAQVQAVVDANIIPALVKVVHNAEFEVKKEAACAIFNVTCIGSDNNIRVLAAEGCIEALCELLTCPDPKLVKVCLEGLVNMLAVGEADKDEKGNVFARRVEECGGLDKIETLQLHENIDIHTRALWISDCFRAENELEDTNMSFSLLDFSLIQHLQE</sequence>
<keyword evidence="3" id="KW-0677">Repeat</keyword>
<evidence type="ECO:0000256" key="3">
    <source>
        <dbReference type="ARBA" id="ARBA00022737"/>
    </source>
</evidence>
<evidence type="ECO:0000313" key="9">
    <source>
        <dbReference type="EMBL" id="KOM39282.1"/>
    </source>
</evidence>
<proteinExistence type="inferred from homology"/>
<evidence type="ECO:0000256" key="1">
    <source>
        <dbReference type="ARBA" id="ARBA00010394"/>
    </source>
</evidence>
<dbReference type="GO" id="GO:0061608">
    <property type="term" value="F:nuclear import signal receptor activity"/>
    <property type="evidence" value="ECO:0007669"/>
    <property type="project" value="InterPro"/>
</dbReference>
<comment type="similarity">
    <text evidence="1 5">Belongs to the importin alpha family.</text>
</comment>
<dbReference type="Pfam" id="PF01749">
    <property type="entry name" value="IBB"/>
    <property type="match status" value="1"/>
</dbReference>
<dbReference type="InterPro" id="IPR000225">
    <property type="entry name" value="Armadillo"/>
</dbReference>
<dbReference type="KEGG" id="var:108327614"/>
<dbReference type="OMA" id="CDEYPHK"/>
<dbReference type="SMART" id="SM00185">
    <property type="entry name" value="ARM"/>
    <property type="match status" value="8"/>
</dbReference>
<dbReference type="InterPro" id="IPR016024">
    <property type="entry name" value="ARM-type_fold"/>
</dbReference>
<dbReference type="Gramene" id="KOM39282">
    <property type="protein sequence ID" value="KOM39282"/>
    <property type="gene ID" value="LR48_Vigan03g266400"/>
</dbReference>
<dbReference type="InterPro" id="IPR036975">
    <property type="entry name" value="Importin-a_IBB_sf"/>
</dbReference>
<dbReference type="SUPFAM" id="SSF48371">
    <property type="entry name" value="ARM repeat"/>
    <property type="match status" value="1"/>
</dbReference>
<dbReference type="PIRSF" id="PIRSF005673">
    <property type="entry name" value="Importin_alpha"/>
    <property type="match status" value="1"/>
</dbReference>
<dbReference type="Pfam" id="PF00514">
    <property type="entry name" value="Arm"/>
    <property type="match status" value="4"/>
</dbReference>
<evidence type="ECO:0000256" key="5">
    <source>
        <dbReference type="PIRNR" id="PIRNR005673"/>
    </source>
</evidence>
<evidence type="ECO:0000256" key="4">
    <source>
        <dbReference type="ARBA" id="ARBA00022927"/>
    </source>
</evidence>
<dbReference type="EMBL" id="CM003373">
    <property type="protein sequence ID" value="KOM39282.1"/>
    <property type="molecule type" value="Genomic_DNA"/>
</dbReference>
<keyword evidence="2 5" id="KW-0813">Transport</keyword>
<protein>
    <recommendedName>
        <fullName evidence="5">Importin subunit alpha</fullName>
    </recommendedName>
</protein>
<dbReference type="STRING" id="3914.A0A0L9U9M1"/>
<dbReference type="InterPro" id="IPR011989">
    <property type="entry name" value="ARM-like"/>
</dbReference>
<dbReference type="Pfam" id="PF16186">
    <property type="entry name" value="Arm_3"/>
    <property type="match status" value="1"/>
</dbReference>
<feature type="repeat" description="ARM" evidence="6">
    <location>
        <begin position="279"/>
        <end position="307"/>
    </location>
</feature>
<evidence type="ECO:0000259" key="8">
    <source>
        <dbReference type="PROSITE" id="PS51214"/>
    </source>
</evidence>
<evidence type="ECO:0000256" key="6">
    <source>
        <dbReference type="PROSITE-ProRule" id="PRU00259"/>
    </source>
</evidence>
<feature type="repeat" description="ARM" evidence="6">
    <location>
        <begin position="153"/>
        <end position="195"/>
    </location>
</feature>
<dbReference type="PANTHER" id="PTHR23316">
    <property type="entry name" value="IMPORTIN ALPHA"/>
    <property type="match status" value="1"/>
</dbReference>
<dbReference type="PROSITE" id="PS50176">
    <property type="entry name" value="ARM_REPEAT"/>
    <property type="match status" value="2"/>
</dbReference>
<feature type="compositionally biased region" description="Low complexity" evidence="7">
    <location>
        <begin position="1"/>
        <end position="13"/>
    </location>
</feature>
<dbReference type="OrthoDB" id="29145at2759"/>
<feature type="region of interest" description="Disordered" evidence="7">
    <location>
        <begin position="1"/>
        <end position="33"/>
    </location>
</feature>
<dbReference type="Gene3D" id="1.20.5.690">
    <property type="entry name" value="Importin-alpha, importin-beta-binding domain"/>
    <property type="match status" value="1"/>
</dbReference>
<dbReference type="InterPro" id="IPR032413">
    <property type="entry name" value="Arm_3"/>
</dbReference>
<feature type="domain" description="IBB" evidence="8">
    <location>
        <begin position="1"/>
        <end position="62"/>
    </location>
</feature>
<accession>A0A0L9U9M1</accession>
<keyword evidence="4 5" id="KW-0653">Protein transport</keyword>
<organism evidence="9 10">
    <name type="scientific">Phaseolus angularis</name>
    <name type="common">Azuki bean</name>
    <name type="synonym">Vigna angularis</name>
    <dbReference type="NCBI Taxonomy" id="3914"/>
    <lineage>
        <taxon>Eukaryota</taxon>
        <taxon>Viridiplantae</taxon>
        <taxon>Streptophyta</taxon>
        <taxon>Embryophyta</taxon>
        <taxon>Tracheophyta</taxon>
        <taxon>Spermatophyta</taxon>
        <taxon>Magnoliopsida</taxon>
        <taxon>eudicotyledons</taxon>
        <taxon>Gunneridae</taxon>
        <taxon>Pentapetalae</taxon>
        <taxon>rosids</taxon>
        <taxon>fabids</taxon>
        <taxon>Fabales</taxon>
        <taxon>Fabaceae</taxon>
        <taxon>Papilionoideae</taxon>
        <taxon>50 kb inversion clade</taxon>
        <taxon>NPAAA clade</taxon>
        <taxon>indigoferoid/millettioid clade</taxon>
        <taxon>Phaseoleae</taxon>
        <taxon>Vigna</taxon>
    </lineage>
</organism>
<gene>
    <name evidence="9" type="ORF">LR48_Vigan03g266400</name>
</gene>
<dbReference type="GO" id="GO:0006606">
    <property type="term" value="P:protein import into nucleus"/>
    <property type="evidence" value="ECO:0007669"/>
    <property type="project" value="InterPro"/>
</dbReference>
<dbReference type="AlphaFoldDB" id="A0A0L9U9M1"/>
<dbReference type="Gene3D" id="1.25.10.10">
    <property type="entry name" value="Leucine-rich Repeat Variant"/>
    <property type="match status" value="1"/>
</dbReference>
<reference evidence="10" key="1">
    <citation type="journal article" date="2015" name="Proc. Natl. Acad. Sci. U.S.A.">
        <title>Genome sequencing of adzuki bean (Vigna angularis) provides insight into high starch and low fat accumulation and domestication.</title>
        <authorList>
            <person name="Yang K."/>
            <person name="Tian Z."/>
            <person name="Chen C."/>
            <person name="Luo L."/>
            <person name="Zhao B."/>
            <person name="Wang Z."/>
            <person name="Yu L."/>
            <person name="Li Y."/>
            <person name="Sun Y."/>
            <person name="Li W."/>
            <person name="Chen Y."/>
            <person name="Li Y."/>
            <person name="Zhang Y."/>
            <person name="Ai D."/>
            <person name="Zhao J."/>
            <person name="Shang C."/>
            <person name="Ma Y."/>
            <person name="Wu B."/>
            <person name="Wang M."/>
            <person name="Gao L."/>
            <person name="Sun D."/>
            <person name="Zhang P."/>
            <person name="Guo F."/>
            <person name="Wang W."/>
            <person name="Li Y."/>
            <person name="Wang J."/>
            <person name="Varshney R.K."/>
            <person name="Wang J."/>
            <person name="Ling H.Q."/>
            <person name="Wan P."/>
        </authorList>
    </citation>
    <scope>NUCLEOTIDE SEQUENCE</scope>
    <source>
        <strain evidence="10">cv. Jingnong 6</strain>
    </source>
</reference>
<dbReference type="InterPro" id="IPR002652">
    <property type="entry name" value="Importin-a_IBB"/>
</dbReference>
<evidence type="ECO:0000256" key="7">
    <source>
        <dbReference type="SAM" id="MobiDB-lite"/>
    </source>
</evidence>